<dbReference type="GO" id="GO:0016788">
    <property type="term" value="F:hydrolase activity, acting on ester bonds"/>
    <property type="evidence" value="ECO:0007669"/>
    <property type="project" value="InterPro"/>
</dbReference>
<evidence type="ECO:0008006" key="4">
    <source>
        <dbReference type="Google" id="ProtNLM"/>
    </source>
</evidence>
<dbReference type="SUPFAM" id="SSF48537">
    <property type="entry name" value="Phospholipase C/P1 nuclease"/>
    <property type="match status" value="1"/>
</dbReference>
<dbReference type="Gene3D" id="1.10.575.10">
    <property type="entry name" value="P1 Nuclease"/>
    <property type="match status" value="1"/>
</dbReference>
<evidence type="ECO:0000313" key="2">
    <source>
        <dbReference type="EMBL" id="PHK98773.1"/>
    </source>
</evidence>
<dbReference type="AlphaFoldDB" id="A0A2G0CFK9"/>
<sequence length="349" mass="39789">MMPFFRANIDYLAEHAVDPDKRRYAAPGEAVRHYIDLDHWGTLPFSELPRYYPDARAWRGRVLDLQPSGDTVAWRFDTLLRNDDILLLRTADHTIDLPYSDYRRLWYDGTDTVSRDSVLAAGLPLTGDRVALEDNFSPHGILPYHLVAFHRRLTQAFVDGSPDRILQLAAEMGHYVADAHVPLHTTKNYNGQLTGQTGIHAFWESRLPELFADVDYDYFVGPAEYIRDPTTFYWGIVMDSHRLVDSVLQTERRLRATYPADQQMCYEERLGQMTRTPCTEYARAWSTAMNGMVEERFRASIHAVGSVWYSCWVDAGQPHLPGVTSRTAEVSQAPALAAPVPDSTIRAHE</sequence>
<accession>A0A2G0CFK9</accession>
<evidence type="ECO:0000313" key="3">
    <source>
        <dbReference type="Proteomes" id="UP000226437"/>
    </source>
</evidence>
<keyword evidence="3" id="KW-1185">Reference proteome</keyword>
<protein>
    <recommendedName>
        <fullName evidence="4">S1/P1 Nuclease</fullName>
    </recommendedName>
</protein>
<organism evidence="2 3">
    <name type="scientific">Neolewinella marina</name>
    <dbReference type="NCBI Taxonomy" id="438751"/>
    <lineage>
        <taxon>Bacteria</taxon>
        <taxon>Pseudomonadati</taxon>
        <taxon>Bacteroidota</taxon>
        <taxon>Saprospiria</taxon>
        <taxon>Saprospirales</taxon>
        <taxon>Lewinellaceae</taxon>
        <taxon>Neolewinella</taxon>
    </lineage>
</organism>
<feature type="region of interest" description="Disordered" evidence="1">
    <location>
        <begin position="330"/>
        <end position="349"/>
    </location>
</feature>
<reference evidence="2 3" key="1">
    <citation type="submission" date="2017-10" db="EMBL/GenBank/DDBJ databases">
        <title>The draft genome sequence of Lewinella marina KCTC 32374.</title>
        <authorList>
            <person name="Wang K."/>
        </authorList>
    </citation>
    <scope>NUCLEOTIDE SEQUENCE [LARGE SCALE GENOMIC DNA]</scope>
    <source>
        <strain evidence="2 3">MKG-38</strain>
    </source>
</reference>
<evidence type="ECO:0000256" key="1">
    <source>
        <dbReference type="SAM" id="MobiDB-lite"/>
    </source>
</evidence>
<gene>
    <name evidence="2" type="ORF">CGL56_09935</name>
</gene>
<name>A0A2G0CFK9_9BACT</name>
<proteinExistence type="predicted"/>
<comment type="caution">
    <text evidence="2">The sequence shown here is derived from an EMBL/GenBank/DDBJ whole genome shotgun (WGS) entry which is preliminary data.</text>
</comment>
<dbReference type="InterPro" id="IPR008947">
    <property type="entry name" value="PLipase_C/P1_nuclease_dom_sf"/>
</dbReference>
<dbReference type="CDD" id="cd10981">
    <property type="entry name" value="ZnPC_S1P1"/>
    <property type="match status" value="1"/>
</dbReference>
<dbReference type="Proteomes" id="UP000226437">
    <property type="component" value="Unassembled WGS sequence"/>
</dbReference>
<dbReference type="EMBL" id="PDLO01000003">
    <property type="protein sequence ID" value="PHK98773.1"/>
    <property type="molecule type" value="Genomic_DNA"/>
</dbReference>